<comment type="function">
    <text evidence="1">Acts as a defensive agent. Recognizes blood group fucosylated oligosaccharides including A, B, H and Lewis B-type antigens. Does not recognize Lewis A antigen and has low affinity for monovalent haptens.</text>
</comment>
<evidence type="ECO:0000256" key="3">
    <source>
        <dbReference type="ARBA" id="ARBA00011233"/>
    </source>
</evidence>
<proteinExistence type="inferred from homology"/>
<keyword evidence="6" id="KW-0106">Calcium</keyword>
<comment type="similarity">
    <text evidence="2">Belongs to the fucolectin family.</text>
</comment>
<dbReference type="SUPFAM" id="SSF49785">
    <property type="entry name" value="Galactose-binding domain-like"/>
    <property type="match status" value="1"/>
</dbReference>
<sequence length="139" mass="15621">NVALNKTAYQSSTYWFGVANKGIDGNTDTNFMHGSCTQTRQTDSPYWYVDLGFESHIQFVEITNRGDGPYSRLRDLEVTIASERKEFNMLCNTFKGPGTASQIVVLNCPQGTWGRYVKIQIVEGIDNTLTFCEVKVFGV</sequence>
<dbReference type="AlphaFoldDB" id="A0AA88YVI8"/>
<gene>
    <name evidence="9" type="ORF">FSP39_017442</name>
</gene>
<evidence type="ECO:0000256" key="5">
    <source>
        <dbReference type="ARBA" id="ARBA00022734"/>
    </source>
</evidence>
<feature type="non-terminal residue" evidence="9">
    <location>
        <position position="1"/>
    </location>
</feature>
<evidence type="ECO:0000256" key="1">
    <source>
        <dbReference type="ARBA" id="ARBA00002219"/>
    </source>
</evidence>
<comment type="subunit">
    <text evidence="3">Homotrimer.</text>
</comment>
<evidence type="ECO:0000256" key="7">
    <source>
        <dbReference type="ARBA" id="ARBA00023157"/>
    </source>
</evidence>
<keyword evidence="4" id="KW-0479">Metal-binding</keyword>
<evidence type="ECO:0000259" key="8">
    <source>
        <dbReference type="SMART" id="SM00607"/>
    </source>
</evidence>
<accession>A0AA88YVI8</accession>
<name>A0AA88YVI8_PINIB</name>
<dbReference type="SMART" id="SM00607">
    <property type="entry name" value="FTP"/>
    <property type="match status" value="1"/>
</dbReference>
<organism evidence="9 10">
    <name type="scientific">Pinctada imbricata</name>
    <name type="common">Atlantic pearl-oyster</name>
    <name type="synonym">Pinctada martensii</name>
    <dbReference type="NCBI Taxonomy" id="66713"/>
    <lineage>
        <taxon>Eukaryota</taxon>
        <taxon>Metazoa</taxon>
        <taxon>Spiralia</taxon>
        <taxon>Lophotrochozoa</taxon>
        <taxon>Mollusca</taxon>
        <taxon>Bivalvia</taxon>
        <taxon>Autobranchia</taxon>
        <taxon>Pteriomorphia</taxon>
        <taxon>Pterioida</taxon>
        <taxon>Pterioidea</taxon>
        <taxon>Pteriidae</taxon>
        <taxon>Pinctada</taxon>
    </lineage>
</organism>
<evidence type="ECO:0000313" key="9">
    <source>
        <dbReference type="EMBL" id="KAK3108861.1"/>
    </source>
</evidence>
<dbReference type="GO" id="GO:0046872">
    <property type="term" value="F:metal ion binding"/>
    <property type="evidence" value="ECO:0007669"/>
    <property type="project" value="UniProtKB-KW"/>
</dbReference>
<dbReference type="InterPro" id="IPR051941">
    <property type="entry name" value="BG_Antigen-Binding_Lectin"/>
</dbReference>
<keyword evidence="7" id="KW-1015">Disulfide bond</keyword>
<keyword evidence="5" id="KW-0430">Lectin</keyword>
<evidence type="ECO:0000256" key="2">
    <source>
        <dbReference type="ARBA" id="ARBA00010147"/>
    </source>
</evidence>
<dbReference type="Gene3D" id="2.60.120.260">
    <property type="entry name" value="Galactose-binding domain-like"/>
    <property type="match status" value="1"/>
</dbReference>
<reference evidence="9" key="1">
    <citation type="submission" date="2019-08" db="EMBL/GenBank/DDBJ databases">
        <title>The improved chromosome-level genome for the pearl oyster Pinctada fucata martensii using PacBio sequencing and Hi-C.</title>
        <authorList>
            <person name="Zheng Z."/>
        </authorList>
    </citation>
    <scope>NUCLEOTIDE SEQUENCE</scope>
    <source>
        <strain evidence="9">ZZ-2019</strain>
        <tissue evidence="9">Adductor muscle</tissue>
    </source>
</reference>
<dbReference type="GO" id="GO:0001868">
    <property type="term" value="P:regulation of complement activation, lectin pathway"/>
    <property type="evidence" value="ECO:0007669"/>
    <property type="project" value="UniProtKB-ARBA"/>
</dbReference>
<evidence type="ECO:0000256" key="6">
    <source>
        <dbReference type="ARBA" id="ARBA00022837"/>
    </source>
</evidence>
<dbReference type="GO" id="GO:0042806">
    <property type="term" value="F:fucose binding"/>
    <property type="evidence" value="ECO:0007669"/>
    <property type="project" value="UniProtKB-ARBA"/>
</dbReference>
<dbReference type="Proteomes" id="UP001186944">
    <property type="component" value="Unassembled WGS sequence"/>
</dbReference>
<comment type="caution">
    <text evidence="9">The sequence shown here is derived from an EMBL/GenBank/DDBJ whole genome shotgun (WGS) entry which is preliminary data.</text>
</comment>
<feature type="domain" description="Fucolectin tachylectin-4 pentraxin-1" evidence="8">
    <location>
        <begin position="1"/>
        <end position="138"/>
    </location>
</feature>
<dbReference type="InterPro" id="IPR008979">
    <property type="entry name" value="Galactose-bd-like_sf"/>
</dbReference>
<keyword evidence="10" id="KW-1185">Reference proteome</keyword>
<dbReference type="Pfam" id="PF22633">
    <property type="entry name" value="F5_F8_type_C_2"/>
    <property type="match status" value="1"/>
</dbReference>
<dbReference type="PANTHER" id="PTHR45713">
    <property type="entry name" value="FTP DOMAIN-CONTAINING PROTEIN"/>
    <property type="match status" value="1"/>
</dbReference>
<dbReference type="PANTHER" id="PTHR45713:SF6">
    <property type="entry name" value="F5_8 TYPE C DOMAIN-CONTAINING PROTEIN"/>
    <property type="match status" value="1"/>
</dbReference>
<dbReference type="GO" id="GO:0010185">
    <property type="term" value="P:regulation of cellular defense response"/>
    <property type="evidence" value="ECO:0007669"/>
    <property type="project" value="UniProtKB-ARBA"/>
</dbReference>
<dbReference type="InterPro" id="IPR006585">
    <property type="entry name" value="FTP1"/>
</dbReference>
<dbReference type="EMBL" id="VSWD01000001">
    <property type="protein sequence ID" value="KAK3108861.1"/>
    <property type="molecule type" value="Genomic_DNA"/>
</dbReference>
<protein>
    <recommendedName>
        <fullName evidence="8">Fucolectin tachylectin-4 pentraxin-1 domain-containing protein</fullName>
    </recommendedName>
</protein>
<evidence type="ECO:0000256" key="4">
    <source>
        <dbReference type="ARBA" id="ARBA00022723"/>
    </source>
</evidence>
<evidence type="ECO:0000313" key="10">
    <source>
        <dbReference type="Proteomes" id="UP001186944"/>
    </source>
</evidence>